<dbReference type="InterPro" id="IPR007630">
    <property type="entry name" value="RNA_pol_sigma70_r4"/>
</dbReference>
<feature type="domain" description="RNA polymerase sigma-70 region 4" evidence="7">
    <location>
        <begin position="131"/>
        <end position="179"/>
    </location>
</feature>
<feature type="domain" description="RNA polymerase sigma-70 region 2" evidence="6">
    <location>
        <begin position="26"/>
        <end position="91"/>
    </location>
</feature>
<evidence type="ECO:0000313" key="8">
    <source>
        <dbReference type="EMBL" id="QDE39265.1"/>
    </source>
</evidence>
<evidence type="ECO:0000259" key="7">
    <source>
        <dbReference type="Pfam" id="PF04545"/>
    </source>
</evidence>
<dbReference type="EMBL" id="CP041046">
    <property type="protein sequence ID" value="QDE39265.1"/>
    <property type="molecule type" value="Genomic_DNA"/>
</dbReference>
<evidence type="ECO:0000259" key="6">
    <source>
        <dbReference type="Pfam" id="PF04542"/>
    </source>
</evidence>
<dbReference type="AlphaFoldDB" id="A0A4Y5Z410"/>
<dbReference type="RefSeq" id="WP_139981616.1">
    <property type="nucleotide sequence ID" value="NZ_CP041046.1"/>
</dbReference>
<dbReference type="PANTHER" id="PTHR43133:SF8">
    <property type="entry name" value="RNA POLYMERASE SIGMA FACTOR HI_1459-RELATED"/>
    <property type="match status" value="1"/>
</dbReference>
<sequence>MDAPLADDTALMLAWVGGDAAAFKALYAQHKGPLYRFLMKTVKDRALADELFQETWARVIAARDRYRPEAKFSTWLLQIAHNLAIDGFRKLKPLASSDEAEAVFAHQAAPEREQPEQALSEFELRRRMQQAIDSLPDDQRETFVLRMEYELSLEDIAAITGVGRETAKSRLRYAMARIKQWFATST</sequence>
<dbReference type="Pfam" id="PF04545">
    <property type="entry name" value="Sigma70_r4"/>
    <property type="match status" value="1"/>
</dbReference>
<dbReference type="GO" id="GO:0003677">
    <property type="term" value="F:DNA binding"/>
    <property type="evidence" value="ECO:0007669"/>
    <property type="project" value="UniProtKB-KW"/>
</dbReference>
<accession>A0A4Y5Z410</accession>
<organism evidence="8 9">
    <name type="scientific">Luteibacter pinisoli</name>
    <dbReference type="NCBI Taxonomy" id="2589080"/>
    <lineage>
        <taxon>Bacteria</taxon>
        <taxon>Pseudomonadati</taxon>
        <taxon>Pseudomonadota</taxon>
        <taxon>Gammaproteobacteria</taxon>
        <taxon>Lysobacterales</taxon>
        <taxon>Rhodanobacteraceae</taxon>
        <taxon>Luteibacter</taxon>
    </lineage>
</organism>
<evidence type="ECO:0000256" key="4">
    <source>
        <dbReference type="ARBA" id="ARBA00023125"/>
    </source>
</evidence>
<dbReference type="NCBIfam" id="NF009166">
    <property type="entry name" value="PRK12513.1"/>
    <property type="match status" value="1"/>
</dbReference>
<dbReference type="InterPro" id="IPR014284">
    <property type="entry name" value="RNA_pol_sigma-70_dom"/>
</dbReference>
<dbReference type="InterPro" id="IPR039425">
    <property type="entry name" value="RNA_pol_sigma-70-like"/>
</dbReference>
<evidence type="ECO:0000256" key="1">
    <source>
        <dbReference type="ARBA" id="ARBA00010641"/>
    </source>
</evidence>
<dbReference type="PANTHER" id="PTHR43133">
    <property type="entry name" value="RNA POLYMERASE ECF-TYPE SIGMA FACTO"/>
    <property type="match status" value="1"/>
</dbReference>
<keyword evidence="2" id="KW-0805">Transcription regulation</keyword>
<keyword evidence="4" id="KW-0238">DNA-binding</keyword>
<keyword evidence="3" id="KW-0731">Sigma factor</keyword>
<dbReference type="CDD" id="cd06171">
    <property type="entry name" value="Sigma70_r4"/>
    <property type="match status" value="1"/>
</dbReference>
<dbReference type="Gene3D" id="1.10.1740.10">
    <property type="match status" value="1"/>
</dbReference>
<evidence type="ECO:0000313" key="9">
    <source>
        <dbReference type="Proteomes" id="UP000316093"/>
    </source>
</evidence>
<dbReference type="KEGG" id="lpy:FIV34_08665"/>
<dbReference type="NCBIfam" id="TIGR02937">
    <property type="entry name" value="sigma70-ECF"/>
    <property type="match status" value="1"/>
</dbReference>
<name>A0A4Y5Z410_9GAMM</name>
<protein>
    <submittedName>
        <fullName evidence="8">RNA polymerase sigma factor</fullName>
    </submittedName>
</protein>
<keyword evidence="5" id="KW-0804">Transcription</keyword>
<evidence type="ECO:0000256" key="2">
    <source>
        <dbReference type="ARBA" id="ARBA00023015"/>
    </source>
</evidence>
<gene>
    <name evidence="8" type="ORF">FIV34_08665</name>
</gene>
<proteinExistence type="inferred from homology"/>
<dbReference type="OrthoDB" id="9784272at2"/>
<keyword evidence="9" id="KW-1185">Reference proteome</keyword>
<dbReference type="InterPro" id="IPR007627">
    <property type="entry name" value="RNA_pol_sigma70_r2"/>
</dbReference>
<comment type="similarity">
    <text evidence="1">Belongs to the sigma-70 factor family. ECF subfamily.</text>
</comment>
<evidence type="ECO:0000256" key="5">
    <source>
        <dbReference type="ARBA" id="ARBA00023163"/>
    </source>
</evidence>
<dbReference type="GO" id="GO:0016987">
    <property type="term" value="F:sigma factor activity"/>
    <property type="evidence" value="ECO:0007669"/>
    <property type="project" value="UniProtKB-KW"/>
</dbReference>
<dbReference type="InterPro" id="IPR036388">
    <property type="entry name" value="WH-like_DNA-bd_sf"/>
</dbReference>
<dbReference type="SUPFAM" id="SSF88946">
    <property type="entry name" value="Sigma2 domain of RNA polymerase sigma factors"/>
    <property type="match status" value="1"/>
</dbReference>
<dbReference type="GO" id="GO:0006352">
    <property type="term" value="P:DNA-templated transcription initiation"/>
    <property type="evidence" value="ECO:0007669"/>
    <property type="project" value="InterPro"/>
</dbReference>
<dbReference type="InterPro" id="IPR013325">
    <property type="entry name" value="RNA_pol_sigma_r2"/>
</dbReference>
<dbReference type="Gene3D" id="1.10.10.10">
    <property type="entry name" value="Winged helix-like DNA-binding domain superfamily/Winged helix DNA-binding domain"/>
    <property type="match status" value="1"/>
</dbReference>
<evidence type="ECO:0000256" key="3">
    <source>
        <dbReference type="ARBA" id="ARBA00023082"/>
    </source>
</evidence>
<dbReference type="InterPro" id="IPR013324">
    <property type="entry name" value="RNA_pol_sigma_r3/r4-like"/>
</dbReference>
<dbReference type="Proteomes" id="UP000316093">
    <property type="component" value="Chromosome"/>
</dbReference>
<dbReference type="Pfam" id="PF04542">
    <property type="entry name" value="Sigma70_r2"/>
    <property type="match status" value="1"/>
</dbReference>
<reference evidence="8 9" key="1">
    <citation type="submission" date="2019-06" db="EMBL/GenBank/DDBJ databases">
        <title>A complete genome sequence for Luteibacter pinisoli MAH-14.</title>
        <authorList>
            <person name="Baltrus D.A."/>
        </authorList>
    </citation>
    <scope>NUCLEOTIDE SEQUENCE [LARGE SCALE GENOMIC DNA]</scope>
    <source>
        <strain evidence="8 9">MAH-14</strain>
    </source>
</reference>
<dbReference type="SUPFAM" id="SSF88659">
    <property type="entry name" value="Sigma3 and sigma4 domains of RNA polymerase sigma factors"/>
    <property type="match status" value="1"/>
</dbReference>